<proteinExistence type="predicted"/>
<organism evidence="1 2">
    <name type="scientific">Auriscalpium vulgare</name>
    <dbReference type="NCBI Taxonomy" id="40419"/>
    <lineage>
        <taxon>Eukaryota</taxon>
        <taxon>Fungi</taxon>
        <taxon>Dikarya</taxon>
        <taxon>Basidiomycota</taxon>
        <taxon>Agaricomycotina</taxon>
        <taxon>Agaricomycetes</taxon>
        <taxon>Russulales</taxon>
        <taxon>Auriscalpiaceae</taxon>
        <taxon>Auriscalpium</taxon>
    </lineage>
</organism>
<accession>A0ACB8S9R5</accession>
<dbReference type="EMBL" id="MU275842">
    <property type="protein sequence ID" value="KAI0052937.1"/>
    <property type="molecule type" value="Genomic_DNA"/>
</dbReference>
<comment type="caution">
    <text evidence="1">The sequence shown here is derived from an EMBL/GenBank/DDBJ whole genome shotgun (WGS) entry which is preliminary data.</text>
</comment>
<protein>
    <submittedName>
        <fullName evidence="1">Uncharacterized protein</fullName>
    </submittedName>
</protein>
<name>A0ACB8S9R5_9AGAM</name>
<reference evidence="1" key="1">
    <citation type="submission" date="2021-02" db="EMBL/GenBank/DDBJ databases">
        <authorList>
            <consortium name="DOE Joint Genome Institute"/>
            <person name="Ahrendt S."/>
            <person name="Looney B.P."/>
            <person name="Miyauchi S."/>
            <person name="Morin E."/>
            <person name="Drula E."/>
            <person name="Courty P.E."/>
            <person name="Chicoki N."/>
            <person name="Fauchery L."/>
            <person name="Kohler A."/>
            <person name="Kuo A."/>
            <person name="Labutti K."/>
            <person name="Pangilinan J."/>
            <person name="Lipzen A."/>
            <person name="Riley R."/>
            <person name="Andreopoulos W."/>
            <person name="He G."/>
            <person name="Johnson J."/>
            <person name="Barry K.W."/>
            <person name="Grigoriev I.V."/>
            <person name="Nagy L."/>
            <person name="Hibbett D."/>
            <person name="Henrissat B."/>
            <person name="Matheny P.B."/>
            <person name="Labbe J."/>
            <person name="Martin F."/>
        </authorList>
    </citation>
    <scope>NUCLEOTIDE SEQUENCE</scope>
    <source>
        <strain evidence="1">FP105234-sp</strain>
    </source>
</reference>
<sequence length="237" mass="26681">MVRNGEHFMHNVSSTCVCASHLTVERWRTVSRESLVEPSRVPRRLRVALWILGALVLSHKAGARTSASVPAASTRSRTPRPLDLLLGPTPAYESDAPGGLPVRQLHLSWHSLLCSAWGFDIQDGVEQRDARRDLSDVRIRTFSTRFARDRRRTMRANDRARKSELTPPPRVRHDPLFGAPTADTLPPLPTISRSSTLFTGGHLIVLYASPYRAISQRVARVRWRMAAAIFKPPWRPC</sequence>
<gene>
    <name evidence="1" type="ORF">FA95DRAFT_1046109</name>
</gene>
<keyword evidence="2" id="KW-1185">Reference proteome</keyword>
<evidence type="ECO:0000313" key="2">
    <source>
        <dbReference type="Proteomes" id="UP000814033"/>
    </source>
</evidence>
<dbReference type="Proteomes" id="UP000814033">
    <property type="component" value="Unassembled WGS sequence"/>
</dbReference>
<reference evidence="1" key="2">
    <citation type="journal article" date="2022" name="New Phytol.">
        <title>Evolutionary transition to the ectomycorrhizal habit in the genomes of a hyperdiverse lineage of mushroom-forming fungi.</title>
        <authorList>
            <person name="Looney B."/>
            <person name="Miyauchi S."/>
            <person name="Morin E."/>
            <person name="Drula E."/>
            <person name="Courty P.E."/>
            <person name="Kohler A."/>
            <person name="Kuo A."/>
            <person name="LaButti K."/>
            <person name="Pangilinan J."/>
            <person name="Lipzen A."/>
            <person name="Riley R."/>
            <person name="Andreopoulos W."/>
            <person name="He G."/>
            <person name="Johnson J."/>
            <person name="Nolan M."/>
            <person name="Tritt A."/>
            <person name="Barry K.W."/>
            <person name="Grigoriev I.V."/>
            <person name="Nagy L.G."/>
            <person name="Hibbett D."/>
            <person name="Henrissat B."/>
            <person name="Matheny P.B."/>
            <person name="Labbe J."/>
            <person name="Martin F.M."/>
        </authorList>
    </citation>
    <scope>NUCLEOTIDE SEQUENCE</scope>
    <source>
        <strain evidence="1">FP105234-sp</strain>
    </source>
</reference>
<evidence type="ECO:0000313" key="1">
    <source>
        <dbReference type="EMBL" id="KAI0052937.1"/>
    </source>
</evidence>